<feature type="region of interest" description="Disordered" evidence="5">
    <location>
        <begin position="177"/>
        <end position="245"/>
    </location>
</feature>
<proteinExistence type="predicted"/>
<keyword evidence="2 4" id="KW-0863">Zinc-finger</keyword>
<evidence type="ECO:0000256" key="2">
    <source>
        <dbReference type="ARBA" id="ARBA00022771"/>
    </source>
</evidence>
<dbReference type="Proteomes" id="UP000292702">
    <property type="component" value="Unassembled WGS sequence"/>
</dbReference>
<evidence type="ECO:0000259" key="6">
    <source>
        <dbReference type="PROSITE" id="PS50865"/>
    </source>
</evidence>
<dbReference type="STRING" id="92696.A0A4R0RFT8"/>
<evidence type="ECO:0000313" key="8">
    <source>
        <dbReference type="Proteomes" id="UP000292702"/>
    </source>
</evidence>
<keyword evidence="1" id="KW-0479">Metal-binding</keyword>
<comment type="caution">
    <text evidence="7">The sequence shown here is derived from an EMBL/GenBank/DDBJ whole genome shotgun (WGS) entry which is preliminary data.</text>
</comment>
<dbReference type="SUPFAM" id="SSF144232">
    <property type="entry name" value="HIT/MYND zinc finger-like"/>
    <property type="match status" value="1"/>
</dbReference>
<dbReference type="EMBL" id="RWJN01000148">
    <property type="protein sequence ID" value="TCD66132.1"/>
    <property type="molecule type" value="Genomic_DNA"/>
</dbReference>
<feature type="region of interest" description="Disordered" evidence="5">
    <location>
        <begin position="1"/>
        <end position="22"/>
    </location>
</feature>
<keyword evidence="3" id="KW-0862">Zinc</keyword>
<reference evidence="7 8" key="1">
    <citation type="submission" date="2018-11" db="EMBL/GenBank/DDBJ databases">
        <title>Genome assembly of Steccherinum ochraceum LE-BIN_3174, the white-rot fungus of the Steccherinaceae family (The Residual Polyporoid clade, Polyporales, Basidiomycota).</title>
        <authorList>
            <person name="Fedorova T.V."/>
            <person name="Glazunova O.A."/>
            <person name="Landesman E.O."/>
            <person name="Moiseenko K.V."/>
            <person name="Psurtseva N.V."/>
            <person name="Savinova O.S."/>
            <person name="Shakhova N.V."/>
            <person name="Tyazhelova T.V."/>
            <person name="Vasina D.V."/>
        </authorList>
    </citation>
    <scope>NUCLEOTIDE SEQUENCE [LARGE SCALE GENOMIC DNA]</scope>
    <source>
        <strain evidence="7 8">LE-BIN_3174</strain>
    </source>
</reference>
<gene>
    <name evidence="7" type="ORF">EIP91_001741</name>
</gene>
<dbReference type="AlphaFoldDB" id="A0A4R0RFT8"/>
<evidence type="ECO:0000256" key="4">
    <source>
        <dbReference type="PROSITE-ProRule" id="PRU00134"/>
    </source>
</evidence>
<keyword evidence="8" id="KW-1185">Reference proteome</keyword>
<organism evidence="7 8">
    <name type="scientific">Steccherinum ochraceum</name>
    <dbReference type="NCBI Taxonomy" id="92696"/>
    <lineage>
        <taxon>Eukaryota</taxon>
        <taxon>Fungi</taxon>
        <taxon>Dikarya</taxon>
        <taxon>Basidiomycota</taxon>
        <taxon>Agaricomycotina</taxon>
        <taxon>Agaricomycetes</taxon>
        <taxon>Polyporales</taxon>
        <taxon>Steccherinaceae</taxon>
        <taxon>Steccherinum</taxon>
    </lineage>
</organism>
<protein>
    <recommendedName>
        <fullName evidence="6">MYND-type domain-containing protein</fullName>
    </recommendedName>
</protein>
<dbReference type="InterPro" id="IPR002893">
    <property type="entry name" value="Znf_MYND"/>
</dbReference>
<dbReference type="Gene3D" id="6.10.140.2220">
    <property type="match status" value="1"/>
</dbReference>
<dbReference type="Pfam" id="PF01753">
    <property type="entry name" value="zf-MYND"/>
    <property type="match status" value="1"/>
</dbReference>
<evidence type="ECO:0000256" key="5">
    <source>
        <dbReference type="SAM" id="MobiDB-lite"/>
    </source>
</evidence>
<name>A0A4R0RFT8_9APHY</name>
<accession>A0A4R0RFT8</accession>
<dbReference type="OrthoDB" id="432970at2759"/>
<dbReference type="PROSITE" id="PS50865">
    <property type="entry name" value="ZF_MYND_2"/>
    <property type="match status" value="1"/>
</dbReference>
<evidence type="ECO:0000313" key="7">
    <source>
        <dbReference type="EMBL" id="TCD66132.1"/>
    </source>
</evidence>
<feature type="domain" description="MYND-type" evidence="6">
    <location>
        <begin position="562"/>
        <end position="602"/>
    </location>
</feature>
<sequence length="610" mass="68971">MAKDSAAKAPPHQSSQDSDLFKPPSLEDDILHYPNSWYLVLAQKPEYLVQWLNVLWKRDDPMLGTLMKTLKVNMDFGLTTPGQWDAFSATRLPCLLMEMMTDSGLVGHNLGDGSHSKPVHYASSLMTALRTCVYSLLEGVQAENPRDIECAREVLKNLKKLCRALWAQRHLLKPKRQESSGGFTDHLPSSTENDHHSATGSDNGVVEDDGSLSWTTVDSDTDGEDVSEESSVGEGNCATKHSDGDAELPETCATCIELLVRVYVMVHGQVPPHTSYAPHLLLFYWTYCPDEQSANLALSITEKMYQGWPQQVDIFLEQVILCGPEYPLHYLAKLSRQLRDQTITEESAIRLALLCSMSMRNVDQLLTVQLPEGQGLVRSLIIACQRQMCSSSDWVAEMFIAKTVQVIGFLLGRPTTRDFTMDQLDKYTKDLNFIVILSRAFINHVKESDSEGLKIAIHTLGFLYRIAIKIHETPSRPVLQSDLYITAARTWHDTMKALSHIRPKDVAQTALKNDALKHWRLYGKAFYFKENDVKFVTLKRASPLSTEEAYWRIPRECFWLECACAGHDAHHSVRVCKGCWRAVYCGKFCQEQDWKAGHRDLCRAQRVGDL</sequence>
<evidence type="ECO:0000256" key="3">
    <source>
        <dbReference type="ARBA" id="ARBA00022833"/>
    </source>
</evidence>
<dbReference type="GO" id="GO:0008270">
    <property type="term" value="F:zinc ion binding"/>
    <property type="evidence" value="ECO:0007669"/>
    <property type="project" value="UniProtKB-KW"/>
</dbReference>
<evidence type="ECO:0000256" key="1">
    <source>
        <dbReference type="ARBA" id="ARBA00022723"/>
    </source>
</evidence>
<feature type="compositionally biased region" description="Polar residues" evidence="5">
    <location>
        <begin position="179"/>
        <end position="191"/>
    </location>
</feature>
<feature type="compositionally biased region" description="Acidic residues" evidence="5">
    <location>
        <begin position="219"/>
        <end position="228"/>
    </location>
</feature>